<organism evidence="12 13">
    <name type="scientific">Candidatus Desulfolinea nitratireducens</name>
    <dbReference type="NCBI Taxonomy" id="2841698"/>
    <lineage>
        <taxon>Bacteria</taxon>
        <taxon>Bacillati</taxon>
        <taxon>Chloroflexota</taxon>
        <taxon>Anaerolineae</taxon>
        <taxon>Anaerolineales</taxon>
        <taxon>Anaerolineales incertae sedis</taxon>
        <taxon>Candidatus Desulfolinea</taxon>
    </lineage>
</organism>
<dbReference type="Gene3D" id="1.20.5.1930">
    <property type="match status" value="1"/>
</dbReference>
<dbReference type="PANTHER" id="PTHR24421:SF10">
    <property type="entry name" value="NITRATE_NITRITE SENSOR PROTEIN NARQ"/>
    <property type="match status" value="1"/>
</dbReference>
<keyword evidence="10" id="KW-0812">Transmembrane</keyword>
<comment type="caution">
    <text evidence="12">The sequence shown here is derived from an EMBL/GenBank/DDBJ whole genome shotgun (WGS) entry which is preliminary data.</text>
</comment>
<dbReference type="CDD" id="cd18774">
    <property type="entry name" value="PDC2_HK_sensor"/>
    <property type="match status" value="1"/>
</dbReference>
<evidence type="ECO:0000313" key="13">
    <source>
        <dbReference type="Proteomes" id="UP000614469"/>
    </source>
</evidence>
<proteinExistence type="predicted"/>
<evidence type="ECO:0000256" key="8">
    <source>
        <dbReference type="ARBA" id="ARBA00022840"/>
    </source>
</evidence>
<reference evidence="12 13" key="1">
    <citation type="submission" date="2020-08" db="EMBL/GenBank/DDBJ databases">
        <title>Bridging the membrane lipid divide: bacteria of the FCB group superphylum have the potential to synthesize archaeal ether lipids.</title>
        <authorList>
            <person name="Villanueva L."/>
            <person name="Von Meijenfeldt F.A.B."/>
            <person name="Westbye A.B."/>
            <person name="Yadav S."/>
            <person name="Hopmans E.C."/>
            <person name="Dutilh B.E."/>
            <person name="Sinninghe Damste J.S."/>
        </authorList>
    </citation>
    <scope>NUCLEOTIDE SEQUENCE [LARGE SCALE GENOMIC DNA]</scope>
    <source>
        <strain evidence="12">NIOZ-UU36</strain>
    </source>
</reference>
<keyword evidence="7" id="KW-0418">Kinase</keyword>
<dbReference type="AlphaFoldDB" id="A0A8J6NPT5"/>
<dbReference type="Gene3D" id="3.30.565.10">
    <property type="entry name" value="Histidine kinase-like ATPase, C-terminal domain"/>
    <property type="match status" value="1"/>
</dbReference>
<evidence type="ECO:0000256" key="1">
    <source>
        <dbReference type="ARBA" id="ARBA00000085"/>
    </source>
</evidence>
<dbReference type="InterPro" id="IPR036890">
    <property type="entry name" value="HATPase_C_sf"/>
</dbReference>
<dbReference type="Proteomes" id="UP000614469">
    <property type="component" value="Unassembled WGS sequence"/>
</dbReference>
<evidence type="ECO:0000256" key="3">
    <source>
        <dbReference type="ARBA" id="ARBA00012438"/>
    </source>
</evidence>
<gene>
    <name evidence="12" type="ORF">H8E29_11685</name>
</gene>
<dbReference type="EC" id="2.7.13.3" evidence="3"/>
<dbReference type="PROSITE" id="PS50885">
    <property type="entry name" value="HAMP"/>
    <property type="match status" value="1"/>
</dbReference>
<evidence type="ECO:0000256" key="6">
    <source>
        <dbReference type="ARBA" id="ARBA00022741"/>
    </source>
</evidence>
<dbReference type="InterPro" id="IPR003594">
    <property type="entry name" value="HATPase_dom"/>
</dbReference>
<dbReference type="InterPro" id="IPR003660">
    <property type="entry name" value="HAMP_dom"/>
</dbReference>
<name>A0A8J6NPT5_9CHLR</name>
<comment type="catalytic activity">
    <reaction evidence="1">
        <text>ATP + protein L-histidine = ADP + protein N-phospho-L-histidine.</text>
        <dbReference type="EC" id="2.7.13.3"/>
    </reaction>
</comment>
<dbReference type="PANTHER" id="PTHR24421">
    <property type="entry name" value="NITRATE/NITRITE SENSOR PROTEIN NARX-RELATED"/>
    <property type="match status" value="1"/>
</dbReference>
<keyword evidence="6" id="KW-0547">Nucleotide-binding</keyword>
<evidence type="ECO:0000256" key="5">
    <source>
        <dbReference type="ARBA" id="ARBA00022679"/>
    </source>
</evidence>
<feature type="domain" description="HAMP" evidence="11">
    <location>
        <begin position="307"/>
        <end position="360"/>
    </location>
</feature>
<dbReference type="GO" id="GO:0016020">
    <property type="term" value="C:membrane"/>
    <property type="evidence" value="ECO:0007669"/>
    <property type="project" value="UniProtKB-SubCell"/>
</dbReference>
<keyword evidence="10" id="KW-1133">Transmembrane helix</keyword>
<keyword evidence="9" id="KW-0902">Two-component regulatory system</keyword>
<dbReference type="Pfam" id="PF07730">
    <property type="entry name" value="HisKA_3"/>
    <property type="match status" value="1"/>
</dbReference>
<evidence type="ECO:0000256" key="9">
    <source>
        <dbReference type="ARBA" id="ARBA00023012"/>
    </source>
</evidence>
<feature type="transmembrane region" description="Helical" evidence="10">
    <location>
        <begin position="20"/>
        <end position="43"/>
    </location>
</feature>
<keyword evidence="5" id="KW-0808">Transferase</keyword>
<dbReference type="GO" id="GO:0005524">
    <property type="term" value="F:ATP binding"/>
    <property type="evidence" value="ECO:0007669"/>
    <property type="project" value="UniProtKB-KW"/>
</dbReference>
<keyword evidence="8" id="KW-0067">ATP-binding</keyword>
<accession>A0A8J6NPT5</accession>
<evidence type="ECO:0000313" key="12">
    <source>
        <dbReference type="EMBL" id="MBC8335919.1"/>
    </source>
</evidence>
<keyword evidence="4" id="KW-0597">Phosphoprotein</keyword>
<dbReference type="Pfam" id="PF02518">
    <property type="entry name" value="HATPase_c"/>
    <property type="match status" value="1"/>
</dbReference>
<feature type="transmembrane region" description="Helical" evidence="10">
    <location>
        <begin position="285"/>
        <end position="306"/>
    </location>
</feature>
<dbReference type="CDD" id="cd16917">
    <property type="entry name" value="HATPase_UhpB-NarQ-NarX-like"/>
    <property type="match status" value="1"/>
</dbReference>
<dbReference type="InterPro" id="IPR050482">
    <property type="entry name" value="Sensor_HK_TwoCompSys"/>
</dbReference>
<dbReference type="InterPro" id="IPR011712">
    <property type="entry name" value="Sig_transdc_His_kin_sub3_dim/P"/>
</dbReference>
<sequence>MPNSNPIPLPGLRWRGLTLQLFAWVVLPLVALLLLATLGSMALHQRAMRTLVGERDERAARTAASALTEKLSHRAAAVRGLSLRAADGHPLNDILLSSNFLLPYFDAGLAFFSPEGVLLESAGDDSLWTKNADAFRIVLNETLKLATEEPRFSSVIPSFNGNKPIVLLTAVAHPGDPIVVGALFPSMLAEGTLTQLFEVAAQGEVFLISPDGQVLYSMQDDVPLTDPLAHPGVSAALQTESGAIYIPAEDGEKVIAYSGVAPVGWALIIVETWETVTTPLLNTTLFAPLILIPILLLSLVALWFGAGQIVQPLQNLEGRARELAWGDFNSIEASVGGIAEINRLQNALIYLARKVQASQKSLRGYIGAITTGQEDERRRLARELHDETIQSLIALNQRVQLAQMNIDEGRTVDQLDEIQKMTEETIQDLRRLTRALRPLYLEDLGLVAALDMLARETQDSSAIPITFRRLGRELRLPPDAELALYRMTQEGLSNIQRHAQATQATVQIEFAPERVILTISDNGSGFEVPKSPAEFAPHGHFGLLGLYERAELLNAVLEIYSEPNEGTRLAVSLPLKIN</sequence>
<evidence type="ECO:0000259" key="11">
    <source>
        <dbReference type="PROSITE" id="PS50885"/>
    </source>
</evidence>
<evidence type="ECO:0000256" key="4">
    <source>
        <dbReference type="ARBA" id="ARBA00022553"/>
    </source>
</evidence>
<dbReference type="SMART" id="SM00387">
    <property type="entry name" value="HATPase_c"/>
    <property type="match status" value="1"/>
</dbReference>
<evidence type="ECO:0000256" key="10">
    <source>
        <dbReference type="SAM" id="Phobius"/>
    </source>
</evidence>
<evidence type="ECO:0000256" key="7">
    <source>
        <dbReference type="ARBA" id="ARBA00022777"/>
    </source>
</evidence>
<dbReference type="GO" id="GO:0046983">
    <property type="term" value="F:protein dimerization activity"/>
    <property type="evidence" value="ECO:0007669"/>
    <property type="project" value="InterPro"/>
</dbReference>
<evidence type="ECO:0000256" key="2">
    <source>
        <dbReference type="ARBA" id="ARBA00004370"/>
    </source>
</evidence>
<protein>
    <recommendedName>
        <fullName evidence="3">histidine kinase</fullName>
        <ecNumber evidence="3">2.7.13.3</ecNumber>
    </recommendedName>
</protein>
<keyword evidence="10" id="KW-0472">Membrane</keyword>
<dbReference type="Gene3D" id="6.10.340.10">
    <property type="match status" value="1"/>
</dbReference>
<dbReference type="SUPFAM" id="SSF55874">
    <property type="entry name" value="ATPase domain of HSP90 chaperone/DNA topoisomerase II/histidine kinase"/>
    <property type="match status" value="1"/>
</dbReference>
<dbReference type="EMBL" id="JACNJN010000130">
    <property type="protein sequence ID" value="MBC8335919.1"/>
    <property type="molecule type" value="Genomic_DNA"/>
</dbReference>
<comment type="subcellular location">
    <subcellularLocation>
        <location evidence="2">Membrane</location>
    </subcellularLocation>
</comment>
<dbReference type="GO" id="GO:0000155">
    <property type="term" value="F:phosphorelay sensor kinase activity"/>
    <property type="evidence" value="ECO:0007669"/>
    <property type="project" value="InterPro"/>
</dbReference>